<dbReference type="SMART" id="SM00953">
    <property type="entry name" value="RES"/>
    <property type="match status" value="1"/>
</dbReference>
<evidence type="ECO:0000259" key="1">
    <source>
        <dbReference type="SMART" id="SM00953"/>
    </source>
</evidence>
<dbReference type="AlphaFoldDB" id="A0A5B0KNQ7"/>
<comment type="caution">
    <text evidence="2">The sequence shown here is derived from an EMBL/GenBank/DDBJ whole genome shotgun (WGS) entry which is preliminary data.</text>
</comment>
<dbReference type="Pfam" id="PF08808">
    <property type="entry name" value="RES"/>
    <property type="match status" value="1"/>
</dbReference>
<gene>
    <name evidence="2" type="ORF">FH063_002501</name>
</gene>
<dbReference type="RefSeq" id="WP_211103731.1">
    <property type="nucleotide sequence ID" value="NZ_VEWN01000013.1"/>
</dbReference>
<sequence>MTTTIAIPAPTNRLIPSQYPPISAFDSVTQPDDLEAVMELEGWTNDRLVEERVARLPRDQWVYGTKNASVVMAAFLHAAPSGGRFNSGELGAWYGALALKTAIAEVAHHLRREAVYRRRSEMRLTYRLYTARLSGDFFDIRGLRTARPELYATGDYRASQAFGESVRRAGQVAGIAYDSLRHSGGVNAVTYRPRQILDVTQADHFEITAPVVGAVVARRQVL</sequence>
<evidence type="ECO:0000313" key="3">
    <source>
        <dbReference type="Proteomes" id="UP000325333"/>
    </source>
</evidence>
<accession>A0A5B0KNQ7</accession>
<protein>
    <recommendedName>
        <fullName evidence="1">RES domain-containing protein</fullName>
    </recommendedName>
</protein>
<name>A0A5B0KNQ7_9PROT</name>
<proteinExistence type="predicted"/>
<dbReference type="InterPro" id="IPR014914">
    <property type="entry name" value="RES_dom"/>
</dbReference>
<feature type="domain" description="RES" evidence="1">
    <location>
        <begin position="74"/>
        <end position="202"/>
    </location>
</feature>
<organism evidence="2 3">
    <name type="scientific">Azospirillum argentinense</name>
    <dbReference type="NCBI Taxonomy" id="2970906"/>
    <lineage>
        <taxon>Bacteria</taxon>
        <taxon>Pseudomonadati</taxon>
        <taxon>Pseudomonadota</taxon>
        <taxon>Alphaproteobacteria</taxon>
        <taxon>Rhodospirillales</taxon>
        <taxon>Azospirillaceae</taxon>
        <taxon>Azospirillum</taxon>
    </lineage>
</organism>
<dbReference type="Proteomes" id="UP000325333">
    <property type="component" value="Unassembled WGS sequence"/>
</dbReference>
<dbReference type="EMBL" id="VEWN01000013">
    <property type="protein sequence ID" value="KAA1053919.1"/>
    <property type="molecule type" value="Genomic_DNA"/>
</dbReference>
<reference evidence="2 3" key="1">
    <citation type="submission" date="2019-07" db="EMBL/GenBank/DDBJ databases">
        <title>Genome sequencing of the stress-tolerant strain Azospirillum brasilense Az19.</title>
        <authorList>
            <person name="Maroniche G.A."/>
            <person name="Garcia J.E."/>
            <person name="Pagnussat L."/>
            <person name="Amenta M."/>
            <person name="Creus C.M."/>
        </authorList>
    </citation>
    <scope>NUCLEOTIDE SEQUENCE [LARGE SCALE GENOMIC DNA]</scope>
    <source>
        <strain evidence="2 3">Az19</strain>
    </source>
</reference>
<evidence type="ECO:0000313" key="2">
    <source>
        <dbReference type="EMBL" id="KAA1053919.1"/>
    </source>
</evidence>